<gene>
    <name evidence="1" type="ORF">PHLGIDRAFT_251821</name>
</gene>
<dbReference type="Proteomes" id="UP000053257">
    <property type="component" value="Unassembled WGS sequence"/>
</dbReference>
<proteinExistence type="predicted"/>
<dbReference type="HOGENOM" id="CLU_1750374_0_0_1"/>
<sequence length="149" mass="16903">MLCVPHSWMPLSSVSPLPACCSLQEIDFLEDVPECCEFDSTKYGNILFRTFVMRSPLLRILHYSGIRGVNWLATKSHRNISALHAEPLCDALHCRNRHSLIPTIHCGHVTGARKYFSCNRHLHCLVSLKPHSFQPYGYPLCMTATVCSF</sequence>
<evidence type="ECO:0000313" key="2">
    <source>
        <dbReference type="Proteomes" id="UP000053257"/>
    </source>
</evidence>
<organism evidence="1 2">
    <name type="scientific">Phlebiopsis gigantea (strain 11061_1 CR5-6)</name>
    <name type="common">White-rot fungus</name>
    <name type="synonym">Peniophora gigantea</name>
    <dbReference type="NCBI Taxonomy" id="745531"/>
    <lineage>
        <taxon>Eukaryota</taxon>
        <taxon>Fungi</taxon>
        <taxon>Dikarya</taxon>
        <taxon>Basidiomycota</taxon>
        <taxon>Agaricomycotina</taxon>
        <taxon>Agaricomycetes</taxon>
        <taxon>Polyporales</taxon>
        <taxon>Phanerochaetaceae</taxon>
        <taxon>Phlebiopsis</taxon>
    </lineage>
</organism>
<accession>A0A0C3S4X8</accession>
<protein>
    <submittedName>
        <fullName evidence="1">Uncharacterized protein</fullName>
    </submittedName>
</protein>
<name>A0A0C3S4X8_PHLG1</name>
<keyword evidence="2" id="KW-1185">Reference proteome</keyword>
<reference evidence="1 2" key="1">
    <citation type="journal article" date="2014" name="PLoS Genet.">
        <title>Analysis of the Phlebiopsis gigantea genome, transcriptome and secretome provides insight into its pioneer colonization strategies of wood.</title>
        <authorList>
            <person name="Hori C."/>
            <person name="Ishida T."/>
            <person name="Igarashi K."/>
            <person name="Samejima M."/>
            <person name="Suzuki H."/>
            <person name="Master E."/>
            <person name="Ferreira P."/>
            <person name="Ruiz-Duenas F.J."/>
            <person name="Held B."/>
            <person name="Canessa P."/>
            <person name="Larrondo L.F."/>
            <person name="Schmoll M."/>
            <person name="Druzhinina I.S."/>
            <person name="Kubicek C.P."/>
            <person name="Gaskell J.A."/>
            <person name="Kersten P."/>
            <person name="St John F."/>
            <person name="Glasner J."/>
            <person name="Sabat G."/>
            <person name="Splinter BonDurant S."/>
            <person name="Syed K."/>
            <person name="Yadav J."/>
            <person name="Mgbeahuruike A.C."/>
            <person name="Kovalchuk A."/>
            <person name="Asiegbu F.O."/>
            <person name="Lackner G."/>
            <person name="Hoffmeister D."/>
            <person name="Rencoret J."/>
            <person name="Gutierrez A."/>
            <person name="Sun H."/>
            <person name="Lindquist E."/>
            <person name="Barry K."/>
            <person name="Riley R."/>
            <person name="Grigoriev I.V."/>
            <person name="Henrissat B."/>
            <person name="Kues U."/>
            <person name="Berka R.M."/>
            <person name="Martinez A.T."/>
            <person name="Covert S.F."/>
            <person name="Blanchette R.A."/>
            <person name="Cullen D."/>
        </authorList>
    </citation>
    <scope>NUCLEOTIDE SEQUENCE [LARGE SCALE GENOMIC DNA]</scope>
    <source>
        <strain evidence="1 2">11061_1 CR5-6</strain>
    </source>
</reference>
<dbReference type="EMBL" id="KN840627">
    <property type="protein sequence ID" value="KIP03220.1"/>
    <property type="molecule type" value="Genomic_DNA"/>
</dbReference>
<evidence type="ECO:0000313" key="1">
    <source>
        <dbReference type="EMBL" id="KIP03220.1"/>
    </source>
</evidence>
<dbReference type="AlphaFoldDB" id="A0A0C3S4X8"/>